<accession>U3P2J1</accession>
<organism evidence="1 2">
    <name type="scientific">Leifsonia xyli subsp. cynodontis DSM 46306</name>
    <dbReference type="NCBI Taxonomy" id="1389489"/>
    <lineage>
        <taxon>Bacteria</taxon>
        <taxon>Bacillati</taxon>
        <taxon>Actinomycetota</taxon>
        <taxon>Actinomycetes</taxon>
        <taxon>Micrococcales</taxon>
        <taxon>Microbacteriaceae</taxon>
        <taxon>Leifsonia</taxon>
    </lineage>
</organism>
<keyword evidence="2" id="KW-1185">Reference proteome</keyword>
<protein>
    <submittedName>
        <fullName evidence="1">Uncharacterized protein</fullName>
    </submittedName>
</protein>
<gene>
    <name evidence="1" type="ORF">O159_03070</name>
</gene>
<sequence>MVGLGVEPPPQSPDKDALFGQLGFRADTAGGRTVLHGTGRSQGRLGALAPGEAVRLTLTVSLPADTPTRYLDRTTGVCLRVDAENR</sequence>
<dbReference type="STRING" id="1389489.O159_03070"/>
<evidence type="ECO:0000313" key="2">
    <source>
        <dbReference type="Proteomes" id="UP000016743"/>
    </source>
</evidence>
<dbReference type="AlphaFoldDB" id="U3P2J1"/>
<reference evidence="1 2" key="1">
    <citation type="journal article" date="2013" name="Genome Announc.">
        <title>Complete Genome Sequence of Leifsonia xyli subsp. cynodontis Strain DSM46306, a Gram-Positive Bacterial Pathogen of Grasses.</title>
        <authorList>
            <person name="Monteiro-Vitorello C.B."/>
            <person name="Zerillo M.M."/>
            <person name="Van Sluys M.A."/>
            <person name="Camargo L.E."/>
            <person name="Kitajima J.P."/>
        </authorList>
    </citation>
    <scope>NUCLEOTIDE SEQUENCE [LARGE SCALE GENOMIC DNA]</scope>
    <source>
        <strain evidence="1 2">DSM 46306</strain>
    </source>
</reference>
<dbReference type="EMBL" id="CP006734">
    <property type="protein sequence ID" value="AGW40530.1"/>
    <property type="molecule type" value="Genomic_DNA"/>
</dbReference>
<name>U3P2J1_LEIXC</name>
<proteinExistence type="predicted"/>
<evidence type="ECO:0000313" key="1">
    <source>
        <dbReference type="EMBL" id="AGW40530.1"/>
    </source>
</evidence>
<dbReference type="KEGG" id="lxy:O159_03070"/>
<dbReference type="PATRIC" id="fig|1389489.3.peg.289"/>
<dbReference type="Proteomes" id="UP000016743">
    <property type="component" value="Chromosome"/>
</dbReference>
<dbReference type="RefSeq" id="WP_021753974.1">
    <property type="nucleotide sequence ID" value="NC_022438.1"/>
</dbReference>
<dbReference type="HOGENOM" id="CLU_2494072_0_0_11"/>